<dbReference type="PANTHER" id="PTHR30329">
    <property type="entry name" value="STATOR ELEMENT OF FLAGELLAR MOTOR COMPLEX"/>
    <property type="match status" value="1"/>
</dbReference>
<evidence type="ECO:0000259" key="10">
    <source>
        <dbReference type="PROSITE" id="PS51123"/>
    </source>
</evidence>
<evidence type="ECO:0000256" key="3">
    <source>
        <dbReference type="ARBA" id="ARBA00022475"/>
    </source>
</evidence>
<dbReference type="CDD" id="cd07185">
    <property type="entry name" value="OmpA_C-like"/>
    <property type="match status" value="1"/>
</dbReference>
<dbReference type="SUPFAM" id="SSF103088">
    <property type="entry name" value="OmpA-like"/>
    <property type="match status" value="1"/>
</dbReference>
<dbReference type="RefSeq" id="WP_183592902.1">
    <property type="nucleotide sequence ID" value="NZ_JACHWR010000002.1"/>
</dbReference>
<dbReference type="AlphaFoldDB" id="A0A7W4VXA9"/>
<evidence type="ECO:0000256" key="6">
    <source>
        <dbReference type="ARBA" id="ARBA00023136"/>
    </source>
</evidence>
<feature type="region of interest" description="Disordered" evidence="8">
    <location>
        <begin position="294"/>
        <end position="333"/>
    </location>
</feature>
<evidence type="ECO:0000256" key="7">
    <source>
        <dbReference type="PROSITE-ProRule" id="PRU00473"/>
    </source>
</evidence>
<evidence type="ECO:0000256" key="2">
    <source>
        <dbReference type="ARBA" id="ARBA00008914"/>
    </source>
</evidence>
<organism evidence="11 12">
    <name type="scientific">Nocardioides soli</name>
    <dbReference type="NCBI Taxonomy" id="1036020"/>
    <lineage>
        <taxon>Bacteria</taxon>
        <taxon>Bacillati</taxon>
        <taxon>Actinomycetota</taxon>
        <taxon>Actinomycetes</taxon>
        <taxon>Propionibacteriales</taxon>
        <taxon>Nocardioidaceae</taxon>
        <taxon>Nocardioides</taxon>
    </lineage>
</organism>
<dbReference type="InterPro" id="IPR025713">
    <property type="entry name" value="MotB-like_N_dom"/>
</dbReference>
<proteinExistence type="inferred from homology"/>
<name>A0A7W4VXA9_9ACTN</name>
<dbReference type="Pfam" id="PF00691">
    <property type="entry name" value="OmpA"/>
    <property type="match status" value="1"/>
</dbReference>
<keyword evidence="3" id="KW-1003">Cell membrane</keyword>
<dbReference type="Gene3D" id="3.30.1330.60">
    <property type="entry name" value="OmpA-like domain"/>
    <property type="match status" value="1"/>
</dbReference>
<evidence type="ECO:0000256" key="5">
    <source>
        <dbReference type="ARBA" id="ARBA00022989"/>
    </source>
</evidence>
<sequence>MSPPRRRRKKPEDPEEHVNHERWLVTYADMLTLLMVLFIVMFAMSQVDQKKYNALKNGLADGFGATSSFMKGSDSILEGQLTEGSNPSLAGSKIFEQLSPAEQAVVSEVIAQEELRRQRSSYDAAVLEVDRLRAAEHKLKAALEKRGLADDVATTIDNRGLVVSLVSRHVVFQPNIARLSPRGREVVDTLAPVLSALGNDLEIDGHTNQAAGRPKYYATDWDLSAARAVEVLRRLNETAGIPGSRLSLAAFGHEKPLMEPSKPGSQAVNKRVDIVVLPDVSPASQQLLDEVAKGRFGERAADPAGTTGSTNETSAAGGDRAAGAGHSTEGGRG</sequence>
<evidence type="ECO:0000313" key="11">
    <source>
        <dbReference type="EMBL" id="MBB3043002.1"/>
    </source>
</evidence>
<keyword evidence="12" id="KW-1185">Reference proteome</keyword>
<dbReference type="InterPro" id="IPR006665">
    <property type="entry name" value="OmpA-like"/>
</dbReference>
<gene>
    <name evidence="11" type="ORF">FHU40_002820</name>
</gene>
<feature type="compositionally biased region" description="Low complexity" evidence="8">
    <location>
        <begin position="315"/>
        <end position="325"/>
    </location>
</feature>
<dbReference type="InterPro" id="IPR036737">
    <property type="entry name" value="OmpA-like_sf"/>
</dbReference>
<protein>
    <submittedName>
        <fullName evidence="11">Chemotaxis protein MotB</fullName>
    </submittedName>
</protein>
<accession>A0A7W4VXA9</accession>
<comment type="subcellular location">
    <subcellularLocation>
        <location evidence="1">Cell membrane</location>
        <topology evidence="1">Single-pass membrane protein</topology>
    </subcellularLocation>
</comment>
<dbReference type="PROSITE" id="PS51123">
    <property type="entry name" value="OMPA_2"/>
    <property type="match status" value="1"/>
</dbReference>
<keyword evidence="5 9" id="KW-1133">Transmembrane helix</keyword>
<feature type="domain" description="OmpA-like" evidence="10">
    <location>
        <begin position="159"/>
        <end position="280"/>
    </location>
</feature>
<comment type="similarity">
    <text evidence="2">Belongs to the MotB family.</text>
</comment>
<evidence type="ECO:0000256" key="4">
    <source>
        <dbReference type="ARBA" id="ARBA00022692"/>
    </source>
</evidence>
<dbReference type="InterPro" id="IPR050330">
    <property type="entry name" value="Bact_OuterMem_StrucFunc"/>
</dbReference>
<keyword evidence="6 7" id="KW-0472">Membrane</keyword>
<feature type="transmembrane region" description="Helical" evidence="9">
    <location>
        <begin position="24"/>
        <end position="44"/>
    </location>
</feature>
<dbReference type="EMBL" id="JACHWR010000002">
    <property type="protein sequence ID" value="MBB3043002.1"/>
    <property type="molecule type" value="Genomic_DNA"/>
</dbReference>
<dbReference type="Pfam" id="PF13677">
    <property type="entry name" value="MotB_plug"/>
    <property type="match status" value="1"/>
</dbReference>
<comment type="caution">
    <text evidence="11">The sequence shown here is derived from an EMBL/GenBank/DDBJ whole genome shotgun (WGS) entry which is preliminary data.</text>
</comment>
<keyword evidence="4 9" id="KW-0812">Transmembrane</keyword>
<evidence type="ECO:0000256" key="1">
    <source>
        <dbReference type="ARBA" id="ARBA00004162"/>
    </source>
</evidence>
<dbReference type="GO" id="GO:0005886">
    <property type="term" value="C:plasma membrane"/>
    <property type="evidence" value="ECO:0007669"/>
    <property type="project" value="UniProtKB-SubCell"/>
</dbReference>
<dbReference type="PANTHER" id="PTHR30329:SF21">
    <property type="entry name" value="LIPOPROTEIN YIAD-RELATED"/>
    <property type="match status" value="1"/>
</dbReference>
<evidence type="ECO:0000256" key="8">
    <source>
        <dbReference type="SAM" id="MobiDB-lite"/>
    </source>
</evidence>
<dbReference type="Proteomes" id="UP000589626">
    <property type="component" value="Unassembled WGS sequence"/>
</dbReference>
<evidence type="ECO:0000313" key="12">
    <source>
        <dbReference type="Proteomes" id="UP000589626"/>
    </source>
</evidence>
<reference evidence="11 12" key="1">
    <citation type="submission" date="2020-08" db="EMBL/GenBank/DDBJ databases">
        <title>Sequencing the genomes of 1000 actinobacteria strains.</title>
        <authorList>
            <person name="Klenk H.-P."/>
        </authorList>
    </citation>
    <scope>NUCLEOTIDE SEQUENCE [LARGE SCALE GENOMIC DNA]</scope>
    <source>
        <strain evidence="11 12">DSM 105498</strain>
    </source>
</reference>
<evidence type="ECO:0000256" key="9">
    <source>
        <dbReference type="SAM" id="Phobius"/>
    </source>
</evidence>